<dbReference type="Gene3D" id="3.20.20.100">
    <property type="entry name" value="NADP-dependent oxidoreductase domain"/>
    <property type="match status" value="1"/>
</dbReference>
<evidence type="ECO:0000256" key="2">
    <source>
        <dbReference type="PIRSR" id="PIRSR000097-2"/>
    </source>
</evidence>
<dbReference type="EMBL" id="AP026802">
    <property type="protein sequence ID" value="BDR57844.1"/>
    <property type="molecule type" value="Genomic_DNA"/>
</dbReference>
<dbReference type="PANTHER" id="PTHR43638">
    <property type="entry name" value="OXIDOREDUCTASE, ALDO/KETO REDUCTASE FAMILY PROTEIN"/>
    <property type="match status" value="1"/>
</dbReference>
<dbReference type="InterPro" id="IPR020471">
    <property type="entry name" value="AKR"/>
</dbReference>
<dbReference type="PIRSF" id="PIRSF000097">
    <property type="entry name" value="AKR"/>
    <property type="match status" value="1"/>
</dbReference>
<keyword evidence="6" id="KW-1185">Reference proteome</keyword>
<evidence type="ECO:0000256" key="1">
    <source>
        <dbReference type="PIRSR" id="PIRSR000097-1"/>
    </source>
</evidence>
<dbReference type="SUPFAM" id="SSF51430">
    <property type="entry name" value="NAD(P)-linked oxidoreductase"/>
    <property type="match status" value="1"/>
</dbReference>
<accession>A0AAU9DPU2</accession>
<feature type="binding site" evidence="2">
    <location>
        <position position="111"/>
    </location>
    <ligand>
        <name>substrate</name>
    </ligand>
</feature>
<proteinExistence type="predicted"/>
<evidence type="ECO:0000313" key="6">
    <source>
        <dbReference type="Proteomes" id="UP001321861"/>
    </source>
</evidence>
<dbReference type="Pfam" id="PF00248">
    <property type="entry name" value="Aldo_ket_red"/>
    <property type="match status" value="1"/>
</dbReference>
<dbReference type="KEGG" id="xap:XA3_02850"/>
<evidence type="ECO:0000256" key="3">
    <source>
        <dbReference type="PIRSR" id="PIRSR000097-3"/>
    </source>
</evidence>
<feature type="site" description="Lowers pKa of active site Tyr" evidence="3">
    <location>
        <position position="78"/>
    </location>
</feature>
<gene>
    <name evidence="5" type="ORF">XA3_02850</name>
</gene>
<dbReference type="PRINTS" id="PR00069">
    <property type="entry name" value="ALDKETRDTASE"/>
</dbReference>
<reference evidence="5 6" key="1">
    <citation type="journal article" date="2023" name="Microbiol. Spectr.">
        <title>Symbiosis of Carpenter Bees with Uncharacterized Lactic Acid Bacteria Showing NAD Auxotrophy.</title>
        <authorList>
            <person name="Kawasaki S."/>
            <person name="Ozawa K."/>
            <person name="Mori T."/>
            <person name="Yamamoto A."/>
            <person name="Ito M."/>
            <person name="Ohkuma M."/>
            <person name="Sakamoto M."/>
            <person name="Matsutani M."/>
        </authorList>
    </citation>
    <scope>NUCLEOTIDE SEQUENCE [LARGE SCALE GENOMIC DNA]</scope>
    <source>
        <strain evidence="5 6">XA3</strain>
    </source>
</reference>
<organism evidence="5 6">
    <name type="scientific">Xylocopilactobacillus apicola</name>
    <dbReference type="NCBI Taxonomy" id="2932184"/>
    <lineage>
        <taxon>Bacteria</taxon>
        <taxon>Bacillati</taxon>
        <taxon>Bacillota</taxon>
        <taxon>Bacilli</taxon>
        <taxon>Lactobacillales</taxon>
        <taxon>Lactobacillaceae</taxon>
        <taxon>Xylocopilactobacillus</taxon>
    </lineage>
</organism>
<evidence type="ECO:0000313" key="5">
    <source>
        <dbReference type="EMBL" id="BDR57844.1"/>
    </source>
</evidence>
<dbReference type="InterPro" id="IPR023210">
    <property type="entry name" value="NADP_OxRdtase_dom"/>
</dbReference>
<feature type="domain" description="NADP-dependent oxidoreductase" evidence="4">
    <location>
        <begin position="13"/>
        <end position="271"/>
    </location>
</feature>
<dbReference type="InterPro" id="IPR036812">
    <property type="entry name" value="NAD(P)_OxRdtase_dom_sf"/>
</dbReference>
<dbReference type="Proteomes" id="UP001321861">
    <property type="component" value="Chromosome"/>
</dbReference>
<evidence type="ECO:0000259" key="4">
    <source>
        <dbReference type="Pfam" id="PF00248"/>
    </source>
</evidence>
<dbReference type="AlphaFoldDB" id="A0AAU9DPU2"/>
<dbReference type="CDD" id="cd19138">
    <property type="entry name" value="AKR_YeaE"/>
    <property type="match status" value="1"/>
</dbReference>
<dbReference type="RefSeq" id="WP_317635780.1">
    <property type="nucleotide sequence ID" value="NZ_AP026802.1"/>
</dbReference>
<sequence>MKKVKIAGKMMPAIGIGTWHMGSSRDTHALHLSALRAGLDAGARIIDTAEMYGSGDAEILVGEAIQPYSRDDLFLISKVLPSNANQARMEKSLDASLKRLQTDYLDLYLYHWRGMTPLSETVKELERLKEKGKIKAWGVSNFDTPDLEELNHTPGGENAQANEVLYNLGSRNIEYDLISWQIERQITLIAYSPVGAGTANHGTQIAKNPVVQEIAKRHNASSYQIMLAWAIRDGQTIAIPQSNIPEHMKENIAAGEISLSSEDLAQLDQAYPKPTTKRPLSIL</sequence>
<dbReference type="GO" id="GO:0016491">
    <property type="term" value="F:oxidoreductase activity"/>
    <property type="evidence" value="ECO:0007669"/>
    <property type="project" value="InterPro"/>
</dbReference>
<protein>
    <submittedName>
        <fullName evidence="5">Aldehyde oxidoreductase</fullName>
    </submittedName>
</protein>
<name>A0AAU9DPU2_9LACO</name>
<feature type="active site" description="Proton donor" evidence="1">
    <location>
        <position position="52"/>
    </location>
</feature>
<dbReference type="PANTHER" id="PTHR43638:SF3">
    <property type="entry name" value="ALDEHYDE REDUCTASE"/>
    <property type="match status" value="1"/>
</dbReference>